<keyword evidence="4 5" id="KW-0371">Homeobox</keyword>
<evidence type="ECO:0000259" key="6">
    <source>
        <dbReference type="PROSITE" id="PS50071"/>
    </source>
</evidence>
<sequence>MLMPNTSTFSPTINFWENTSQQQQQLPYNNITTINNSSSTNYLNCYSSQTFFGTNSLNYLTFSTSNFNNNFSFNYQEPSPNQQFFNSSSSTINCNNNNFQNNSTQFNNNNLYSSYLSPLEFCNDLIDYSNEIKLNYIKPTLPLIENNNLLSTQLFQNNTSSTFLQNSNKIDEKINLKERITLNKKHAREKTKQKGQKKNKEITTTKTTLHELPKQRRQRTHFSTQQLNELETLFSKNKYPDVSNRATISRCIGLAEQCIRFFYSY</sequence>
<keyword evidence="8" id="KW-1185">Reference proteome</keyword>
<name>A0A8S9ZW34_9BILA</name>
<evidence type="ECO:0000256" key="1">
    <source>
        <dbReference type="ARBA" id="ARBA00004123"/>
    </source>
</evidence>
<comment type="caution">
    <text evidence="7">The sequence shown here is derived from an EMBL/GenBank/DDBJ whole genome shotgun (WGS) entry which is preliminary data.</text>
</comment>
<dbReference type="PROSITE" id="PS50071">
    <property type="entry name" value="HOMEOBOX_2"/>
    <property type="match status" value="1"/>
</dbReference>
<proteinExistence type="inferred from homology"/>
<dbReference type="InterPro" id="IPR009057">
    <property type="entry name" value="Homeodomain-like_sf"/>
</dbReference>
<feature type="domain" description="Homeobox" evidence="6">
    <location>
        <begin position="213"/>
        <end position="265"/>
    </location>
</feature>
<evidence type="ECO:0000256" key="4">
    <source>
        <dbReference type="PROSITE-ProRule" id="PRU00108"/>
    </source>
</evidence>
<evidence type="ECO:0000256" key="2">
    <source>
        <dbReference type="ARBA" id="ARBA00006503"/>
    </source>
</evidence>
<dbReference type="OrthoDB" id="6159439at2759"/>
<dbReference type="GO" id="GO:0000978">
    <property type="term" value="F:RNA polymerase II cis-regulatory region sequence-specific DNA binding"/>
    <property type="evidence" value="ECO:0007669"/>
    <property type="project" value="TreeGrafter"/>
</dbReference>
<dbReference type="GO" id="GO:0005634">
    <property type="term" value="C:nucleus"/>
    <property type="evidence" value="ECO:0007669"/>
    <property type="project" value="UniProtKB-SubCell"/>
</dbReference>
<evidence type="ECO:0000256" key="3">
    <source>
        <dbReference type="ARBA" id="ARBA00022473"/>
    </source>
</evidence>
<evidence type="ECO:0000313" key="8">
    <source>
        <dbReference type="Proteomes" id="UP000605970"/>
    </source>
</evidence>
<protein>
    <submittedName>
        <fullName evidence="7">Homeobox domain-containing protein</fullName>
    </submittedName>
</protein>
<comment type="similarity">
    <text evidence="2">Belongs to the paired homeobox family. Bicoid subfamily.</text>
</comment>
<dbReference type="PANTHER" id="PTHR45882:SF3">
    <property type="entry name" value="PITUITARY HOMEOBOX HOMOLOG PTX1"/>
    <property type="match status" value="1"/>
</dbReference>
<dbReference type="InterPro" id="IPR001356">
    <property type="entry name" value="HD"/>
</dbReference>
<dbReference type="GO" id="GO:0000981">
    <property type="term" value="F:DNA-binding transcription factor activity, RNA polymerase II-specific"/>
    <property type="evidence" value="ECO:0007669"/>
    <property type="project" value="TreeGrafter"/>
</dbReference>
<dbReference type="PANTHER" id="PTHR45882">
    <property type="entry name" value="PITUITARY HOMEOBOX HOMOLOG PTX1"/>
    <property type="match status" value="1"/>
</dbReference>
<keyword evidence="4 5" id="KW-0539">Nucleus</keyword>
<dbReference type="Gene3D" id="1.10.10.60">
    <property type="entry name" value="Homeodomain-like"/>
    <property type="match status" value="1"/>
</dbReference>
<evidence type="ECO:0000313" key="7">
    <source>
        <dbReference type="EMBL" id="KAF7637181.1"/>
    </source>
</evidence>
<dbReference type="Pfam" id="PF00046">
    <property type="entry name" value="Homeodomain"/>
    <property type="match status" value="1"/>
</dbReference>
<organism evidence="7 8">
    <name type="scientific">Meloidogyne graminicola</name>
    <dbReference type="NCBI Taxonomy" id="189291"/>
    <lineage>
        <taxon>Eukaryota</taxon>
        <taxon>Metazoa</taxon>
        <taxon>Ecdysozoa</taxon>
        <taxon>Nematoda</taxon>
        <taxon>Chromadorea</taxon>
        <taxon>Rhabditida</taxon>
        <taxon>Tylenchina</taxon>
        <taxon>Tylenchomorpha</taxon>
        <taxon>Tylenchoidea</taxon>
        <taxon>Meloidogynidae</taxon>
        <taxon>Meloidogyninae</taxon>
        <taxon>Meloidogyne</taxon>
    </lineage>
</organism>
<gene>
    <name evidence="7" type="ORF">Mgra_00003353</name>
</gene>
<dbReference type="SUPFAM" id="SSF46689">
    <property type="entry name" value="Homeodomain-like"/>
    <property type="match status" value="1"/>
</dbReference>
<comment type="subcellular location">
    <subcellularLocation>
        <location evidence="1 4 5">Nucleus</location>
    </subcellularLocation>
</comment>
<accession>A0A8S9ZW34</accession>
<dbReference type="GO" id="GO:0009653">
    <property type="term" value="P:anatomical structure morphogenesis"/>
    <property type="evidence" value="ECO:0007669"/>
    <property type="project" value="TreeGrafter"/>
</dbReference>
<keyword evidence="4 5" id="KW-0238">DNA-binding</keyword>
<dbReference type="EMBL" id="JABEBT010000022">
    <property type="protein sequence ID" value="KAF7637181.1"/>
    <property type="molecule type" value="Genomic_DNA"/>
</dbReference>
<dbReference type="CDD" id="cd00086">
    <property type="entry name" value="homeodomain"/>
    <property type="match status" value="1"/>
</dbReference>
<dbReference type="Proteomes" id="UP000605970">
    <property type="component" value="Unassembled WGS sequence"/>
</dbReference>
<keyword evidence="3" id="KW-0217">Developmental protein</keyword>
<dbReference type="AlphaFoldDB" id="A0A8S9ZW34"/>
<reference evidence="7" key="1">
    <citation type="journal article" date="2020" name="Ecol. Evol.">
        <title>Genome structure and content of the rice root-knot nematode (Meloidogyne graminicola).</title>
        <authorList>
            <person name="Phan N.T."/>
            <person name="Danchin E.G.J."/>
            <person name="Klopp C."/>
            <person name="Perfus-Barbeoch L."/>
            <person name="Kozlowski D.K."/>
            <person name="Koutsovoulos G.D."/>
            <person name="Lopez-Roques C."/>
            <person name="Bouchez O."/>
            <person name="Zahm M."/>
            <person name="Besnard G."/>
            <person name="Bellafiore S."/>
        </authorList>
    </citation>
    <scope>NUCLEOTIDE SEQUENCE</scope>
    <source>
        <strain evidence="7">VN-18</strain>
    </source>
</reference>
<evidence type="ECO:0000256" key="5">
    <source>
        <dbReference type="RuleBase" id="RU000682"/>
    </source>
</evidence>